<sequence>LNQPIMEPSFFHTHVAWPGDMPQFGDGAGTSAGAGAEGDDDDVDNAAADAFEEDDD</sequence>
<accession>A0A392WJF4</accession>
<protein>
    <submittedName>
        <fullName evidence="2">Uncharacterized protein</fullName>
    </submittedName>
</protein>
<name>A0A392WJF4_9FABA</name>
<feature type="region of interest" description="Disordered" evidence="1">
    <location>
        <begin position="18"/>
        <end position="56"/>
    </location>
</feature>
<dbReference type="AlphaFoldDB" id="A0A392WJF4"/>
<evidence type="ECO:0000256" key="1">
    <source>
        <dbReference type="SAM" id="MobiDB-lite"/>
    </source>
</evidence>
<keyword evidence="3" id="KW-1185">Reference proteome</keyword>
<feature type="compositionally biased region" description="Gly residues" evidence="1">
    <location>
        <begin position="26"/>
        <end position="36"/>
    </location>
</feature>
<dbReference type="Proteomes" id="UP000265520">
    <property type="component" value="Unassembled WGS sequence"/>
</dbReference>
<organism evidence="2 3">
    <name type="scientific">Trifolium medium</name>
    <dbReference type="NCBI Taxonomy" id="97028"/>
    <lineage>
        <taxon>Eukaryota</taxon>
        <taxon>Viridiplantae</taxon>
        <taxon>Streptophyta</taxon>
        <taxon>Embryophyta</taxon>
        <taxon>Tracheophyta</taxon>
        <taxon>Spermatophyta</taxon>
        <taxon>Magnoliopsida</taxon>
        <taxon>eudicotyledons</taxon>
        <taxon>Gunneridae</taxon>
        <taxon>Pentapetalae</taxon>
        <taxon>rosids</taxon>
        <taxon>fabids</taxon>
        <taxon>Fabales</taxon>
        <taxon>Fabaceae</taxon>
        <taxon>Papilionoideae</taxon>
        <taxon>50 kb inversion clade</taxon>
        <taxon>NPAAA clade</taxon>
        <taxon>Hologalegina</taxon>
        <taxon>IRL clade</taxon>
        <taxon>Trifolieae</taxon>
        <taxon>Trifolium</taxon>
    </lineage>
</organism>
<feature type="non-terminal residue" evidence="2">
    <location>
        <position position="1"/>
    </location>
</feature>
<comment type="caution">
    <text evidence="2">The sequence shown here is derived from an EMBL/GenBank/DDBJ whole genome shotgun (WGS) entry which is preliminary data.</text>
</comment>
<evidence type="ECO:0000313" key="3">
    <source>
        <dbReference type="Proteomes" id="UP000265520"/>
    </source>
</evidence>
<feature type="compositionally biased region" description="Acidic residues" evidence="1">
    <location>
        <begin position="37"/>
        <end position="56"/>
    </location>
</feature>
<evidence type="ECO:0000313" key="2">
    <source>
        <dbReference type="EMBL" id="MCI98281.1"/>
    </source>
</evidence>
<proteinExistence type="predicted"/>
<dbReference type="EMBL" id="LXQA011469195">
    <property type="protein sequence ID" value="MCI98281.1"/>
    <property type="molecule type" value="Genomic_DNA"/>
</dbReference>
<reference evidence="2 3" key="1">
    <citation type="journal article" date="2018" name="Front. Plant Sci.">
        <title>Red Clover (Trifolium pratense) and Zigzag Clover (T. medium) - A Picture of Genomic Similarities and Differences.</title>
        <authorList>
            <person name="Dluhosova J."/>
            <person name="Istvanek J."/>
            <person name="Nedelnik J."/>
            <person name="Repkova J."/>
        </authorList>
    </citation>
    <scope>NUCLEOTIDE SEQUENCE [LARGE SCALE GENOMIC DNA]</scope>
    <source>
        <strain evidence="3">cv. 10/8</strain>
        <tissue evidence="2">Leaf</tissue>
    </source>
</reference>